<dbReference type="InterPro" id="IPR002942">
    <property type="entry name" value="S4_RNA-bd"/>
</dbReference>
<keyword evidence="1" id="KW-0694">RNA-binding</keyword>
<dbReference type="EMBL" id="JADILX010000004">
    <property type="protein sequence ID" value="MBO8484831.1"/>
    <property type="molecule type" value="Genomic_DNA"/>
</dbReference>
<evidence type="ECO:0000256" key="2">
    <source>
        <dbReference type="SAM" id="MobiDB-lite"/>
    </source>
</evidence>
<dbReference type="SMART" id="SM00363">
    <property type="entry name" value="S4"/>
    <property type="match status" value="1"/>
</dbReference>
<dbReference type="CDD" id="cd00165">
    <property type="entry name" value="S4"/>
    <property type="match status" value="1"/>
</dbReference>
<reference evidence="4" key="1">
    <citation type="submission" date="2020-10" db="EMBL/GenBank/DDBJ databases">
        <authorList>
            <person name="Gilroy R."/>
        </authorList>
    </citation>
    <scope>NUCLEOTIDE SEQUENCE</scope>
    <source>
        <strain evidence="4">B2-16538</strain>
    </source>
</reference>
<organism evidence="4 5">
    <name type="scientific">Candidatus Cryptobacteroides excrementavium</name>
    <dbReference type="NCBI Taxonomy" id="2840759"/>
    <lineage>
        <taxon>Bacteria</taxon>
        <taxon>Pseudomonadati</taxon>
        <taxon>Bacteroidota</taxon>
        <taxon>Bacteroidia</taxon>
        <taxon>Bacteroidales</taxon>
        <taxon>Candidatus Cryptobacteroides</taxon>
    </lineage>
</organism>
<evidence type="ECO:0000256" key="1">
    <source>
        <dbReference type="PROSITE-ProRule" id="PRU00182"/>
    </source>
</evidence>
<dbReference type="Pfam" id="PF01479">
    <property type="entry name" value="S4"/>
    <property type="match status" value="1"/>
</dbReference>
<dbReference type="PROSITE" id="PS50889">
    <property type="entry name" value="S4"/>
    <property type="match status" value="1"/>
</dbReference>
<feature type="domain" description="RNA-binding S4" evidence="3">
    <location>
        <begin position="5"/>
        <end position="66"/>
    </location>
</feature>
<dbReference type="Proteomes" id="UP000823750">
    <property type="component" value="Unassembled WGS sequence"/>
</dbReference>
<feature type="region of interest" description="Disordered" evidence="2">
    <location>
        <begin position="143"/>
        <end position="162"/>
    </location>
</feature>
<comment type="caution">
    <text evidence="4">The sequence shown here is derived from an EMBL/GenBank/DDBJ whole genome shotgun (WGS) entry which is preliminary data.</text>
</comment>
<protein>
    <submittedName>
        <fullName evidence="4">RNA-binding S4 domain-containing protein</fullName>
    </submittedName>
</protein>
<dbReference type="InterPro" id="IPR036986">
    <property type="entry name" value="S4_RNA-bd_sf"/>
</dbReference>
<evidence type="ECO:0000259" key="3">
    <source>
        <dbReference type="SMART" id="SM00363"/>
    </source>
</evidence>
<dbReference type="AlphaFoldDB" id="A0A9D9J1G2"/>
<name>A0A9D9J1G2_9BACT</name>
<proteinExistence type="predicted"/>
<dbReference type="GO" id="GO:0003723">
    <property type="term" value="F:RNA binding"/>
    <property type="evidence" value="ECO:0007669"/>
    <property type="project" value="UniProtKB-KW"/>
</dbReference>
<dbReference type="SUPFAM" id="SSF55174">
    <property type="entry name" value="Alpha-L RNA-binding motif"/>
    <property type="match status" value="1"/>
</dbReference>
<sequence length="162" mass="18361">MAEDTRIDKYLWAIRVFKTRSEATEACKGGKIRLNGHDVKPSRTIKAGDTISARKGPVTYTYKVIEAADKRMGAKIVPQYAENLTPQSELDKLKTPVETFFLKRDRGTGRPTKKERRQMDSLWDALSLEVPDDVADRFAAEFGFDDEMPDDEMPDDDSADIQ</sequence>
<accession>A0A9D9J1G2</accession>
<evidence type="ECO:0000313" key="4">
    <source>
        <dbReference type="EMBL" id="MBO8484831.1"/>
    </source>
</evidence>
<gene>
    <name evidence="4" type="ORF">IAB78_00195</name>
</gene>
<reference evidence="4" key="2">
    <citation type="journal article" date="2021" name="PeerJ">
        <title>Extensive microbial diversity within the chicken gut microbiome revealed by metagenomics and culture.</title>
        <authorList>
            <person name="Gilroy R."/>
            <person name="Ravi A."/>
            <person name="Getino M."/>
            <person name="Pursley I."/>
            <person name="Horton D.L."/>
            <person name="Alikhan N.F."/>
            <person name="Baker D."/>
            <person name="Gharbi K."/>
            <person name="Hall N."/>
            <person name="Watson M."/>
            <person name="Adriaenssens E.M."/>
            <person name="Foster-Nyarko E."/>
            <person name="Jarju S."/>
            <person name="Secka A."/>
            <person name="Antonio M."/>
            <person name="Oren A."/>
            <person name="Chaudhuri R.R."/>
            <person name="La Ragione R."/>
            <person name="Hildebrand F."/>
            <person name="Pallen M.J."/>
        </authorList>
    </citation>
    <scope>NUCLEOTIDE SEQUENCE</scope>
    <source>
        <strain evidence="4">B2-16538</strain>
    </source>
</reference>
<evidence type="ECO:0000313" key="5">
    <source>
        <dbReference type="Proteomes" id="UP000823750"/>
    </source>
</evidence>
<dbReference type="Gene3D" id="3.10.290.10">
    <property type="entry name" value="RNA-binding S4 domain"/>
    <property type="match status" value="1"/>
</dbReference>